<evidence type="ECO:0000313" key="7">
    <source>
        <dbReference type="Proteomes" id="UP000051820"/>
    </source>
</evidence>
<dbReference type="eggNOG" id="COG1501">
    <property type="taxonomic scope" value="Bacteria"/>
</dbReference>
<dbReference type="SUPFAM" id="SSF74650">
    <property type="entry name" value="Galactose mutarotase-like"/>
    <property type="match status" value="1"/>
</dbReference>
<feature type="domain" description="Glycoside hydrolase family 31 TIM barrel" evidence="3">
    <location>
        <begin position="242"/>
        <end position="576"/>
    </location>
</feature>
<feature type="domain" description="Glycoside hydrolase family 31 N-terminal" evidence="4">
    <location>
        <begin position="20"/>
        <end position="196"/>
    </location>
</feature>
<keyword evidence="2" id="KW-0326">Glycosidase</keyword>
<dbReference type="PATRIC" id="fig|1423807.3.peg.2184"/>
<evidence type="ECO:0000313" key="6">
    <source>
        <dbReference type="EMBL" id="KRM12615.1"/>
    </source>
</evidence>
<sequence>MLYKKDGSLYIKENGSTMIIQPWGENSFRVRNTKYSEFTDLNNALTMPVAENYNASIEISSSKRSGKITNGNITAEINYYGDLSFYNENGETLLKGWQRTRTDYPDPASDDIAPKRFKSSLDLDWCSLQGNPGGDFKLNVRFEANKDEKIFGMGQYQEDYIDLKGSKLELALRNSQASVPFYISNKGYGFLWNNPAVGAVSFAKNITEWTSYATKEMDFWITSGDSPASIEEQYAKVAGTVPMMPDYAMGYWQCKLRYQTQDELLEAAHEFKKRNLPISVIVIDFFHWPKSGEFKFDEKYWPDPNKMADELHKMGIKLMVSVWPTVDETSSHYKEMADNGYLVKTDRGVEITMNFLGNNGFVDFTNPDAQNYVWKLLKKNYYDKGVDLFWLDEAEPEYSAYDFDNYRYQNGSVLEVGNLYPVGYAKTIFDGLKTEGKTNIISLVRSAWAGSQKYGALVWSGDIDSSFESMRRQLAIGLNMGIAGIPWWTTDIGGFTGGNINDPVFKQLVVRWTQFATFCPVMRMHGSRDPFSDPLSDHGGGKMGTGAPTEPWAYGEKAYAIITKYMHLRENLRDYIKIQMANAHDKGTPVIRPLFYDFSNDNNSWNIEDEYMFGDSVLISPILYEDENLRNVYLPEGTRWTNAYTGEVINGGQNISVSAPLDQIPIFVRSDRYDQLNNAFDAIR</sequence>
<dbReference type="InterPro" id="IPR048395">
    <property type="entry name" value="Glyco_hydro_31_C"/>
</dbReference>
<dbReference type="Pfam" id="PF13802">
    <property type="entry name" value="Gal_mutarotas_2"/>
    <property type="match status" value="1"/>
</dbReference>
<dbReference type="PANTHER" id="PTHR43863">
    <property type="entry name" value="HYDROLASE, PUTATIVE (AFU_ORTHOLOGUE AFUA_1G03140)-RELATED"/>
    <property type="match status" value="1"/>
</dbReference>
<dbReference type="CDD" id="cd14752">
    <property type="entry name" value="GH31_N"/>
    <property type="match status" value="1"/>
</dbReference>
<dbReference type="PANTHER" id="PTHR43863:SF2">
    <property type="entry name" value="MALTASE-GLUCOAMYLASE"/>
    <property type="match status" value="1"/>
</dbReference>
<dbReference type="CDD" id="cd06591">
    <property type="entry name" value="GH31_xylosidase_XylS"/>
    <property type="match status" value="1"/>
</dbReference>
<name>A0A0R1W4L8_9LACO</name>
<evidence type="ECO:0000256" key="1">
    <source>
        <dbReference type="ARBA" id="ARBA00007806"/>
    </source>
</evidence>
<dbReference type="InterPro" id="IPR025887">
    <property type="entry name" value="Glyco_hydro_31_N_dom"/>
</dbReference>
<dbReference type="InterPro" id="IPR017853">
    <property type="entry name" value="GH"/>
</dbReference>
<evidence type="ECO:0000259" key="4">
    <source>
        <dbReference type="Pfam" id="PF13802"/>
    </source>
</evidence>
<dbReference type="Gene3D" id="3.20.20.80">
    <property type="entry name" value="Glycosidases"/>
    <property type="match status" value="1"/>
</dbReference>
<dbReference type="RefSeq" id="WP_010621022.1">
    <property type="nucleotide sequence ID" value="NZ_AZGF01000006.1"/>
</dbReference>
<protein>
    <submittedName>
        <fullName evidence="6">Glycoside hydrolase family protein</fullName>
    </submittedName>
</protein>
<dbReference type="Pfam" id="PF01055">
    <property type="entry name" value="Glyco_hydro_31_2nd"/>
    <property type="match status" value="1"/>
</dbReference>
<evidence type="ECO:0000259" key="5">
    <source>
        <dbReference type="Pfam" id="PF21365"/>
    </source>
</evidence>
<dbReference type="SUPFAM" id="SSF51011">
    <property type="entry name" value="Glycosyl hydrolase domain"/>
    <property type="match status" value="1"/>
</dbReference>
<dbReference type="Pfam" id="PF21365">
    <property type="entry name" value="Glyco_hydro_31_3rd"/>
    <property type="match status" value="1"/>
</dbReference>
<dbReference type="Proteomes" id="UP000051820">
    <property type="component" value="Unassembled WGS sequence"/>
</dbReference>
<dbReference type="GO" id="GO:0030246">
    <property type="term" value="F:carbohydrate binding"/>
    <property type="evidence" value="ECO:0007669"/>
    <property type="project" value="InterPro"/>
</dbReference>
<dbReference type="AlphaFoldDB" id="A0A0R1W4L8"/>
<keyword evidence="2 6" id="KW-0378">Hydrolase</keyword>
<dbReference type="InterPro" id="IPR013780">
    <property type="entry name" value="Glyco_hydro_b"/>
</dbReference>
<proteinExistence type="inferred from homology"/>
<dbReference type="OrthoDB" id="176168at2"/>
<dbReference type="STRING" id="1423807.FD16_GL002128"/>
<dbReference type="GO" id="GO:0004553">
    <property type="term" value="F:hydrolase activity, hydrolyzing O-glycosyl compounds"/>
    <property type="evidence" value="ECO:0007669"/>
    <property type="project" value="InterPro"/>
</dbReference>
<feature type="domain" description="Glycosyl hydrolase family 31 C-terminal" evidence="5">
    <location>
        <begin position="587"/>
        <end position="670"/>
    </location>
</feature>
<evidence type="ECO:0000256" key="2">
    <source>
        <dbReference type="RuleBase" id="RU361185"/>
    </source>
</evidence>
<dbReference type="Gene3D" id="2.60.40.1760">
    <property type="entry name" value="glycosyl hydrolase (family 31)"/>
    <property type="match status" value="1"/>
</dbReference>
<gene>
    <name evidence="6" type="ORF">FD16_GL002128</name>
</gene>
<dbReference type="EMBL" id="AZGF01000006">
    <property type="protein sequence ID" value="KRM12615.1"/>
    <property type="molecule type" value="Genomic_DNA"/>
</dbReference>
<keyword evidence="7" id="KW-1185">Reference proteome</keyword>
<dbReference type="Gene3D" id="2.60.40.1180">
    <property type="entry name" value="Golgi alpha-mannosidase II"/>
    <property type="match status" value="1"/>
</dbReference>
<organism evidence="6 7">
    <name type="scientific">Paucilactobacillus suebicus DSM 5007 = KCTC 3549</name>
    <dbReference type="NCBI Taxonomy" id="1423807"/>
    <lineage>
        <taxon>Bacteria</taxon>
        <taxon>Bacillati</taxon>
        <taxon>Bacillota</taxon>
        <taxon>Bacilli</taxon>
        <taxon>Lactobacillales</taxon>
        <taxon>Lactobacillaceae</taxon>
        <taxon>Paucilactobacillus</taxon>
    </lineage>
</organism>
<reference evidence="6 7" key="1">
    <citation type="journal article" date="2015" name="Genome Announc.">
        <title>Expanding the biotechnology potential of lactobacilli through comparative genomics of 213 strains and associated genera.</title>
        <authorList>
            <person name="Sun Z."/>
            <person name="Harris H.M."/>
            <person name="McCann A."/>
            <person name="Guo C."/>
            <person name="Argimon S."/>
            <person name="Zhang W."/>
            <person name="Yang X."/>
            <person name="Jeffery I.B."/>
            <person name="Cooney J.C."/>
            <person name="Kagawa T.F."/>
            <person name="Liu W."/>
            <person name="Song Y."/>
            <person name="Salvetti E."/>
            <person name="Wrobel A."/>
            <person name="Rasinkangas P."/>
            <person name="Parkhill J."/>
            <person name="Rea M.C."/>
            <person name="O'Sullivan O."/>
            <person name="Ritari J."/>
            <person name="Douillard F.P."/>
            <person name="Paul Ross R."/>
            <person name="Yang R."/>
            <person name="Briner A.E."/>
            <person name="Felis G.E."/>
            <person name="de Vos W.M."/>
            <person name="Barrangou R."/>
            <person name="Klaenhammer T.R."/>
            <person name="Caufield P.W."/>
            <person name="Cui Y."/>
            <person name="Zhang H."/>
            <person name="O'Toole P.W."/>
        </authorList>
    </citation>
    <scope>NUCLEOTIDE SEQUENCE [LARGE SCALE GENOMIC DNA]</scope>
    <source>
        <strain evidence="6 7">DSM 5007</strain>
    </source>
</reference>
<dbReference type="InterPro" id="IPR011013">
    <property type="entry name" value="Gal_mutarotase_sf_dom"/>
</dbReference>
<accession>A0A0R1W4L8</accession>
<dbReference type="SUPFAM" id="SSF51445">
    <property type="entry name" value="(Trans)glycosidases"/>
    <property type="match status" value="1"/>
</dbReference>
<comment type="similarity">
    <text evidence="1 2">Belongs to the glycosyl hydrolase 31 family.</text>
</comment>
<dbReference type="InterPro" id="IPR000322">
    <property type="entry name" value="Glyco_hydro_31_TIM"/>
</dbReference>
<comment type="caution">
    <text evidence="6">The sequence shown here is derived from an EMBL/GenBank/DDBJ whole genome shotgun (WGS) entry which is preliminary data.</text>
</comment>
<dbReference type="InterPro" id="IPR051816">
    <property type="entry name" value="Glycosyl_Hydrolase_31"/>
</dbReference>
<dbReference type="GO" id="GO:0005975">
    <property type="term" value="P:carbohydrate metabolic process"/>
    <property type="evidence" value="ECO:0007669"/>
    <property type="project" value="InterPro"/>
</dbReference>
<evidence type="ECO:0000259" key="3">
    <source>
        <dbReference type="Pfam" id="PF01055"/>
    </source>
</evidence>